<dbReference type="InterPro" id="IPR001296">
    <property type="entry name" value="Glyco_trans_1"/>
</dbReference>
<evidence type="ECO:0000259" key="3">
    <source>
        <dbReference type="Pfam" id="PF00535"/>
    </source>
</evidence>
<accession>A0A5R8KJM1</accession>
<dbReference type="EMBL" id="VAUV01000001">
    <property type="protein sequence ID" value="TLD72516.1"/>
    <property type="molecule type" value="Genomic_DNA"/>
</dbReference>
<keyword evidence="1" id="KW-0175">Coiled coil</keyword>
<dbReference type="Pfam" id="PF13579">
    <property type="entry name" value="Glyco_trans_4_4"/>
    <property type="match status" value="1"/>
</dbReference>
<dbReference type="AlphaFoldDB" id="A0A5R8KJM1"/>
<dbReference type="SUPFAM" id="SSF53756">
    <property type="entry name" value="UDP-Glycosyltransferase/glycogen phosphorylase"/>
    <property type="match status" value="1"/>
</dbReference>
<dbReference type="SUPFAM" id="SSF53448">
    <property type="entry name" value="Nucleotide-diphospho-sugar transferases"/>
    <property type="match status" value="1"/>
</dbReference>
<dbReference type="CDD" id="cd03801">
    <property type="entry name" value="GT4_PimA-like"/>
    <property type="match status" value="1"/>
</dbReference>
<dbReference type="InterPro" id="IPR028098">
    <property type="entry name" value="Glyco_trans_4-like_N"/>
</dbReference>
<dbReference type="Gene3D" id="3.40.50.2000">
    <property type="entry name" value="Glycogen Phosphorylase B"/>
    <property type="match status" value="2"/>
</dbReference>
<evidence type="ECO:0000313" key="5">
    <source>
        <dbReference type="EMBL" id="TLD72516.1"/>
    </source>
</evidence>
<gene>
    <name evidence="5" type="ORF">FEM03_00100</name>
</gene>
<proteinExistence type="predicted"/>
<dbReference type="Gene3D" id="3.90.550.10">
    <property type="entry name" value="Spore Coat Polysaccharide Biosynthesis Protein SpsA, Chain A"/>
    <property type="match status" value="1"/>
</dbReference>
<keyword evidence="6" id="KW-1185">Reference proteome</keyword>
<comment type="caution">
    <text evidence="5">The sequence shown here is derived from an EMBL/GenBank/DDBJ whole genome shotgun (WGS) entry which is preliminary data.</text>
</comment>
<evidence type="ECO:0000313" key="6">
    <source>
        <dbReference type="Proteomes" id="UP000306196"/>
    </source>
</evidence>
<sequence>MSQKILRHCIVTPDFPGPIKNGGIGTACLNLARHLVSRGHHVTVLFTGPFERQDERHWASYFLEEFQFEFRCVPKRPVDAPAMIGLVDFGVISWQVSQVLESETFDFIHFQDWLANGFIPLQRRRTLNTLAGATITVTLHSSTQWQQEGSHILPSCTPEHHLLEYAERYAVEHADVAISPSRHMFDYVVQRGWKLPAQQRLLPYTMQTAPFTEVPVLTPNELMFFGRLETRKGLELFVQALEFMLRRHFDFSGIKLTFLGKYGRVASGSAEDYVDALRADSKFSEKFLEIEVLSDLDHFQCQKVLQTRTAALIVTPSLLDNYPLAVLECLQQGRRIIAANTGGIPEMIDDPTCLFDPVPTRLAEVLEQKLSTPSGATKSAYLPNEVGRLWDELIAEHLRPLSFDQTISAVSSVESPLVTICVPHHNDGNHFCELLDSLECQTDDRFTLIAVDDGSSSPDALRTFRECAGRYEKKRGWRFVEQINQGQGSARNHAAQLADTTLLMFMDADNIARPDMVATFLSAIQKTGLDCLSCYFEAFDTAEHLLAEDYLYLYTPIGPCIKAGITDNVFGDTNFIVKREVFQSLGGFSRARLASEDWEFLARLALGGYRMDVIPKALFAYRCRPGSVSRVSSEYLNSLQAIGPYQEQLSGWHKDLVLDVHSLSRQVRWFYHHHHEFQKREKKLKKKIADLEKKHAAAERKNQRLREAVDHWNNRSWLKRAFNRLILRP</sequence>
<evidence type="ECO:0000259" key="4">
    <source>
        <dbReference type="Pfam" id="PF13579"/>
    </source>
</evidence>
<evidence type="ECO:0000259" key="2">
    <source>
        <dbReference type="Pfam" id="PF00534"/>
    </source>
</evidence>
<dbReference type="OrthoDB" id="174925at2"/>
<feature type="coiled-coil region" evidence="1">
    <location>
        <begin position="674"/>
        <end position="715"/>
    </location>
</feature>
<feature type="domain" description="Glycosyl transferase family 1" evidence="2">
    <location>
        <begin position="217"/>
        <end position="372"/>
    </location>
</feature>
<dbReference type="GO" id="GO:0016758">
    <property type="term" value="F:hexosyltransferase activity"/>
    <property type="evidence" value="ECO:0007669"/>
    <property type="project" value="UniProtKB-ARBA"/>
</dbReference>
<dbReference type="Proteomes" id="UP000306196">
    <property type="component" value="Unassembled WGS sequence"/>
</dbReference>
<dbReference type="Pfam" id="PF00535">
    <property type="entry name" value="Glycos_transf_2"/>
    <property type="match status" value="1"/>
</dbReference>
<dbReference type="Pfam" id="PF00534">
    <property type="entry name" value="Glycos_transf_1"/>
    <property type="match status" value="1"/>
</dbReference>
<dbReference type="PANTHER" id="PTHR22916:SF30">
    <property type="entry name" value="IPT_TIG DOMAIN-CONTAINING PROTEIN"/>
    <property type="match status" value="1"/>
</dbReference>
<dbReference type="InterPro" id="IPR029044">
    <property type="entry name" value="Nucleotide-diphossugar_trans"/>
</dbReference>
<dbReference type="InterPro" id="IPR001173">
    <property type="entry name" value="Glyco_trans_2-like"/>
</dbReference>
<evidence type="ECO:0000256" key="1">
    <source>
        <dbReference type="SAM" id="Coils"/>
    </source>
</evidence>
<name>A0A5R8KJM1_9BACT</name>
<feature type="domain" description="Glycosyltransferase 2-like" evidence="3">
    <location>
        <begin position="419"/>
        <end position="582"/>
    </location>
</feature>
<organism evidence="5 6">
    <name type="scientific">Phragmitibacter flavus</name>
    <dbReference type="NCBI Taxonomy" id="2576071"/>
    <lineage>
        <taxon>Bacteria</taxon>
        <taxon>Pseudomonadati</taxon>
        <taxon>Verrucomicrobiota</taxon>
        <taxon>Verrucomicrobiia</taxon>
        <taxon>Verrucomicrobiales</taxon>
        <taxon>Verrucomicrobiaceae</taxon>
        <taxon>Phragmitibacter</taxon>
    </lineage>
</organism>
<protein>
    <submittedName>
        <fullName evidence="5">Glycosyltransferase</fullName>
    </submittedName>
</protein>
<dbReference type="CDD" id="cd00761">
    <property type="entry name" value="Glyco_tranf_GTA_type"/>
    <property type="match status" value="1"/>
</dbReference>
<feature type="domain" description="Glycosyltransferase subfamily 4-like N-terminal" evidence="4">
    <location>
        <begin position="22"/>
        <end position="204"/>
    </location>
</feature>
<dbReference type="RefSeq" id="WP_138084140.1">
    <property type="nucleotide sequence ID" value="NZ_VAUV01000001.1"/>
</dbReference>
<reference evidence="5 6" key="1">
    <citation type="submission" date="2019-05" db="EMBL/GenBank/DDBJ databases">
        <title>Verrucobacter flavum gen. nov., sp. nov. a new member of the family Verrucomicrobiaceae.</title>
        <authorList>
            <person name="Szuroczki S."/>
            <person name="Abbaszade G."/>
            <person name="Szabo A."/>
            <person name="Felfoldi T."/>
            <person name="Schumann P."/>
            <person name="Boka K."/>
            <person name="Keki Z."/>
            <person name="Toumi M."/>
            <person name="Toth E."/>
        </authorList>
    </citation>
    <scope>NUCLEOTIDE SEQUENCE [LARGE SCALE GENOMIC DNA]</scope>
    <source>
        <strain evidence="5 6">MG-N-17</strain>
    </source>
</reference>
<keyword evidence="5" id="KW-0808">Transferase</keyword>
<dbReference type="PANTHER" id="PTHR22916">
    <property type="entry name" value="GLYCOSYLTRANSFERASE"/>
    <property type="match status" value="1"/>
</dbReference>